<comment type="caution">
    <text evidence="4">The sequence shown here is derived from an EMBL/GenBank/DDBJ whole genome shotgun (WGS) entry which is preliminary data.</text>
</comment>
<dbReference type="PROSITE" id="PS51257">
    <property type="entry name" value="PROKAR_LIPOPROTEIN"/>
    <property type="match status" value="1"/>
</dbReference>
<sequence>MRTRLTSALGAAALASLLLAACGGAQDQDAQRQDQAGTAAGAAGQADPELPAGWQYVAGEADFDALTADPALPVTVTDGTGTEVEVTDVSRIIVAGDGIASTLGALGLADHIHAAPEESTSPEGLAAPEHFRFNRDTGTEGLLAMDGTLFIGDNTARHGDVAQQFRDAGTAAVVVDDQQSQLDKLRAVAEYIGDAAAGEELVAAVEADLQEARDIAAASQGEDLRVIQVTATGAGGQNSVAGTGVPGTELIEELGYTSVGVESGLRGFSREFSNEGILAAEPDLILLAESDYERWGGEDGLWEAFPTLQQTPAGEEHRVFVMPDAQLRYSSPDLGAGAKALAEAVAQLS</sequence>
<proteinExistence type="inferred from homology"/>
<evidence type="ECO:0000256" key="1">
    <source>
        <dbReference type="ARBA" id="ARBA00008814"/>
    </source>
</evidence>
<keyword evidence="5" id="KW-1185">Reference proteome</keyword>
<dbReference type="PANTHER" id="PTHR30535">
    <property type="entry name" value="VITAMIN B12-BINDING PROTEIN"/>
    <property type="match status" value="1"/>
</dbReference>
<dbReference type="InterPro" id="IPR002491">
    <property type="entry name" value="ABC_transptr_periplasmic_BD"/>
</dbReference>
<evidence type="ECO:0000256" key="2">
    <source>
        <dbReference type="SAM" id="SignalP"/>
    </source>
</evidence>
<dbReference type="EMBL" id="BMFY01000011">
    <property type="protein sequence ID" value="GGA21238.1"/>
    <property type="molecule type" value="Genomic_DNA"/>
</dbReference>
<evidence type="ECO:0000259" key="3">
    <source>
        <dbReference type="PROSITE" id="PS50983"/>
    </source>
</evidence>
<keyword evidence="2" id="KW-0732">Signal</keyword>
<dbReference type="RefSeq" id="WP_188551268.1">
    <property type="nucleotide sequence ID" value="NZ_BMFY01000011.1"/>
</dbReference>
<dbReference type="Pfam" id="PF01497">
    <property type="entry name" value="Peripla_BP_2"/>
    <property type="match status" value="1"/>
</dbReference>
<dbReference type="PANTHER" id="PTHR30535:SF4">
    <property type="entry name" value="HEMIN-BINDING PERIPLASMIC PROTEIN HMUT"/>
    <property type="match status" value="1"/>
</dbReference>
<dbReference type="InterPro" id="IPR050902">
    <property type="entry name" value="ABC_Transporter_SBP"/>
</dbReference>
<organism evidence="4 5">
    <name type="scientific">Sediminivirga luteola</name>
    <dbReference type="NCBI Taxonomy" id="1774748"/>
    <lineage>
        <taxon>Bacteria</taxon>
        <taxon>Bacillati</taxon>
        <taxon>Actinomycetota</taxon>
        <taxon>Actinomycetes</taxon>
        <taxon>Micrococcales</taxon>
        <taxon>Brevibacteriaceae</taxon>
        <taxon>Sediminivirga</taxon>
    </lineage>
</organism>
<evidence type="ECO:0000313" key="5">
    <source>
        <dbReference type="Proteomes" id="UP000616114"/>
    </source>
</evidence>
<protein>
    <recommendedName>
        <fullName evidence="3">Fe/B12 periplasmic-binding domain-containing protein</fullName>
    </recommendedName>
</protein>
<reference evidence="4" key="1">
    <citation type="journal article" date="2014" name="Int. J. Syst. Evol. Microbiol.">
        <title>Complete genome sequence of Corynebacterium casei LMG S-19264T (=DSM 44701T), isolated from a smear-ripened cheese.</title>
        <authorList>
            <consortium name="US DOE Joint Genome Institute (JGI-PGF)"/>
            <person name="Walter F."/>
            <person name="Albersmeier A."/>
            <person name="Kalinowski J."/>
            <person name="Ruckert C."/>
        </authorList>
    </citation>
    <scope>NUCLEOTIDE SEQUENCE</scope>
    <source>
        <strain evidence="4">CGMCC 1.12785</strain>
    </source>
</reference>
<accession>A0A8J2XLE0</accession>
<evidence type="ECO:0000313" key="4">
    <source>
        <dbReference type="EMBL" id="GGA21238.1"/>
    </source>
</evidence>
<dbReference type="PROSITE" id="PS50983">
    <property type="entry name" value="FE_B12_PBP"/>
    <property type="match status" value="1"/>
</dbReference>
<dbReference type="SUPFAM" id="SSF53807">
    <property type="entry name" value="Helical backbone' metal receptor"/>
    <property type="match status" value="1"/>
</dbReference>
<gene>
    <name evidence="4" type="ORF">GCM10011333_25460</name>
</gene>
<dbReference type="Proteomes" id="UP000616114">
    <property type="component" value="Unassembled WGS sequence"/>
</dbReference>
<dbReference type="AlphaFoldDB" id="A0A8J2XLE0"/>
<dbReference type="Gene3D" id="3.40.50.1980">
    <property type="entry name" value="Nitrogenase molybdenum iron protein domain"/>
    <property type="match status" value="2"/>
</dbReference>
<feature type="signal peptide" evidence="2">
    <location>
        <begin position="1"/>
        <end position="20"/>
    </location>
</feature>
<name>A0A8J2XLE0_9MICO</name>
<reference evidence="4" key="2">
    <citation type="submission" date="2020-09" db="EMBL/GenBank/DDBJ databases">
        <authorList>
            <person name="Sun Q."/>
            <person name="Zhou Y."/>
        </authorList>
    </citation>
    <scope>NUCLEOTIDE SEQUENCE</scope>
    <source>
        <strain evidence="4">CGMCC 1.12785</strain>
    </source>
</reference>
<feature type="domain" description="Fe/B12 periplasmic-binding" evidence="3">
    <location>
        <begin position="91"/>
        <end position="349"/>
    </location>
</feature>
<feature type="chain" id="PRO_5038701116" description="Fe/B12 periplasmic-binding domain-containing protein" evidence="2">
    <location>
        <begin position="21"/>
        <end position="349"/>
    </location>
</feature>
<comment type="similarity">
    <text evidence="1">Belongs to the bacterial solute-binding protein 8 family.</text>
</comment>